<dbReference type="PANTHER" id="PTHR30137:SF6">
    <property type="entry name" value="LUCIFERASE-LIKE MONOOXYGENASE"/>
    <property type="match status" value="1"/>
</dbReference>
<gene>
    <name evidence="1" type="ORF">K0U00_43790</name>
</gene>
<keyword evidence="2" id="KW-1185">Reference proteome</keyword>
<accession>A0ABS7CJ78</accession>
<evidence type="ECO:0000313" key="1">
    <source>
        <dbReference type="EMBL" id="MBW7461001.1"/>
    </source>
</evidence>
<evidence type="ECO:0000313" key="2">
    <source>
        <dbReference type="Proteomes" id="UP001519887"/>
    </source>
</evidence>
<sequence length="113" mass="12705">MIGLNVVAADTVKEADRLATSQQQQFLNLIRGRTARLSPPVDSMEDLWHEHERALVQKQLSYAIVGDQDTIRKRLPAYLEETGADECIVASQIYDHEARLKSYQLLAGAVNLK</sequence>
<name>A0ABS7CJ78_9BACL</name>
<reference evidence="1 2" key="1">
    <citation type="submission" date="2021-07" db="EMBL/GenBank/DDBJ databases">
        <title>Paenibacillus radiodurans sp. nov., isolated from the southeastern edge of Tengger Desert.</title>
        <authorList>
            <person name="Zhang G."/>
        </authorList>
    </citation>
    <scope>NUCLEOTIDE SEQUENCE [LARGE SCALE GENOMIC DNA]</scope>
    <source>
        <strain evidence="1 2">CCM 7311</strain>
    </source>
</reference>
<comment type="caution">
    <text evidence="1">The sequence shown here is derived from an EMBL/GenBank/DDBJ whole genome shotgun (WGS) entry which is preliminary data.</text>
</comment>
<protein>
    <submittedName>
        <fullName evidence="1">LLM class flavin-dependent oxidoreductase</fullName>
    </submittedName>
</protein>
<dbReference type="EMBL" id="JAHZIK010002613">
    <property type="protein sequence ID" value="MBW7461001.1"/>
    <property type="molecule type" value="Genomic_DNA"/>
</dbReference>
<feature type="non-terminal residue" evidence="1">
    <location>
        <position position="1"/>
    </location>
</feature>
<dbReference type="Proteomes" id="UP001519887">
    <property type="component" value="Unassembled WGS sequence"/>
</dbReference>
<dbReference type="InterPro" id="IPR050766">
    <property type="entry name" value="Bact_Lucif_Oxidored"/>
</dbReference>
<dbReference type="PANTHER" id="PTHR30137">
    <property type="entry name" value="LUCIFERASE-LIKE MONOOXYGENASE"/>
    <property type="match status" value="1"/>
</dbReference>
<dbReference type="InterPro" id="IPR036661">
    <property type="entry name" value="Luciferase-like_sf"/>
</dbReference>
<proteinExistence type="predicted"/>
<dbReference type="SUPFAM" id="SSF51679">
    <property type="entry name" value="Bacterial luciferase-like"/>
    <property type="match status" value="1"/>
</dbReference>
<dbReference type="Gene3D" id="3.20.20.30">
    <property type="entry name" value="Luciferase-like domain"/>
    <property type="match status" value="1"/>
</dbReference>
<organism evidence="1 2">
    <name type="scientific">Paenibacillus sepulcri</name>
    <dbReference type="NCBI Taxonomy" id="359917"/>
    <lineage>
        <taxon>Bacteria</taxon>
        <taxon>Bacillati</taxon>
        <taxon>Bacillota</taxon>
        <taxon>Bacilli</taxon>
        <taxon>Bacillales</taxon>
        <taxon>Paenibacillaceae</taxon>
        <taxon>Paenibacillus</taxon>
    </lineage>
</organism>